<dbReference type="FunFam" id="3.40.30.10:FF:000202">
    <property type="entry name" value="glutathione S-transferase 1"/>
    <property type="match status" value="1"/>
</dbReference>
<evidence type="ECO:0000259" key="3">
    <source>
        <dbReference type="PROSITE" id="PS50404"/>
    </source>
</evidence>
<dbReference type="GO" id="GO:0004364">
    <property type="term" value="F:glutathione transferase activity"/>
    <property type="evidence" value="ECO:0007669"/>
    <property type="project" value="TreeGrafter"/>
</dbReference>
<dbReference type="InterPro" id="IPR051369">
    <property type="entry name" value="GST_Theta"/>
</dbReference>
<evidence type="ECO:0000256" key="1">
    <source>
        <dbReference type="ARBA" id="ARBA00004496"/>
    </source>
</evidence>
<dbReference type="PROSITE" id="PS50404">
    <property type="entry name" value="GST_NTER"/>
    <property type="match status" value="2"/>
</dbReference>
<dbReference type="GO" id="GO:0006749">
    <property type="term" value="P:glutathione metabolic process"/>
    <property type="evidence" value="ECO:0007669"/>
    <property type="project" value="TreeGrafter"/>
</dbReference>
<comment type="caution">
    <text evidence="5">The sequence shown here is derived from an EMBL/GenBank/DDBJ whole genome shotgun (WGS) entry which is preliminary data.</text>
</comment>
<dbReference type="SFLD" id="SFLDS00019">
    <property type="entry name" value="Glutathione_Transferase_(cytos"/>
    <property type="match status" value="2"/>
</dbReference>
<feature type="domain" description="GST N-terminal" evidence="3">
    <location>
        <begin position="235"/>
        <end position="316"/>
    </location>
</feature>
<dbReference type="AlphaFoldDB" id="A0A8S1PAP0"/>
<protein>
    <recommendedName>
        <fullName evidence="7">Glutathione S-transferase</fullName>
    </recommendedName>
</protein>
<evidence type="ECO:0000256" key="2">
    <source>
        <dbReference type="ARBA" id="ARBA00022490"/>
    </source>
</evidence>
<keyword evidence="2" id="KW-0963">Cytoplasm</keyword>
<feature type="domain" description="GST C-terminal" evidence="4">
    <location>
        <begin position="87"/>
        <end position="222"/>
    </location>
</feature>
<comment type="subcellular location">
    <subcellularLocation>
        <location evidence="1">Cytoplasm</location>
    </subcellularLocation>
</comment>
<evidence type="ECO:0000259" key="4">
    <source>
        <dbReference type="PROSITE" id="PS50405"/>
    </source>
</evidence>
<organism evidence="5 6">
    <name type="scientific">Paramecium sonneborni</name>
    <dbReference type="NCBI Taxonomy" id="65129"/>
    <lineage>
        <taxon>Eukaryota</taxon>
        <taxon>Sar</taxon>
        <taxon>Alveolata</taxon>
        <taxon>Ciliophora</taxon>
        <taxon>Intramacronucleata</taxon>
        <taxon>Oligohymenophorea</taxon>
        <taxon>Peniculida</taxon>
        <taxon>Parameciidae</taxon>
        <taxon>Paramecium</taxon>
    </lineage>
</organism>
<dbReference type="PANTHER" id="PTHR43917:SF8">
    <property type="entry name" value="GH16740P-RELATED"/>
    <property type="match status" value="1"/>
</dbReference>
<keyword evidence="6" id="KW-1185">Reference proteome</keyword>
<evidence type="ECO:0000313" key="6">
    <source>
        <dbReference type="Proteomes" id="UP000692954"/>
    </source>
</evidence>
<proteinExistence type="predicted"/>
<dbReference type="PANTHER" id="PTHR43917">
    <property type="match status" value="1"/>
</dbReference>
<dbReference type="EMBL" id="CAJJDN010000072">
    <property type="protein sequence ID" value="CAD8099921.1"/>
    <property type="molecule type" value="Genomic_DNA"/>
</dbReference>
<dbReference type="OrthoDB" id="6507003at2759"/>
<dbReference type="GO" id="GO:0005737">
    <property type="term" value="C:cytoplasm"/>
    <property type="evidence" value="ECO:0007669"/>
    <property type="project" value="UniProtKB-SubCell"/>
</dbReference>
<gene>
    <name evidence="5" type="ORF">PSON_ATCC_30995.1.T0720275</name>
</gene>
<evidence type="ECO:0008006" key="7">
    <source>
        <dbReference type="Google" id="ProtNLM"/>
    </source>
</evidence>
<evidence type="ECO:0000313" key="5">
    <source>
        <dbReference type="EMBL" id="CAD8099921.1"/>
    </source>
</evidence>
<dbReference type="SFLD" id="SFLDG00358">
    <property type="entry name" value="Main_(cytGST)"/>
    <property type="match status" value="2"/>
</dbReference>
<sequence>MSITLYFNPYSHRCLSVKTILLLTKCDFNEKIIDVLKGENLKQAFTNINPNQTVPAITEGFFSLFESHAIIKYICINKPDFRLYPNTLQNKAQVDSYLDWHSNEFPTVLDYSKECYLKPLLIGNKVPQNRVSRLVDVEEVLQFFIKTFLNDGKFNYIFDQTSFTIADIRAVCDLTSLFICNFDFEKFPILEQYITRMFKIPELYLSHQDYFNFIQKQKYKNQFIQSILTKQPKQEQITLYFHPLSSPSRAVRSLLLLAKIEFDEKIIDILKSENQSDQYSLINPNQTVPSIKQGSFTLFESHAILKYICEQYRLYDFYPQDNFKLKAQIDSYLDFHLNEMKQITEYVMISQNNQNEQELKEKQKIIDQLLQFFVKVFLNEGKYKYIYNHKTISIADLSAVNQILFLIMANYDFNSVPQIQKYLINILDNQYVKQSNKEYFISINNNQHNNYNQFNKQIIASSKKKGCC</sequence>
<dbReference type="InterPro" id="IPR010987">
    <property type="entry name" value="Glutathione-S-Trfase_C-like"/>
</dbReference>
<dbReference type="Proteomes" id="UP000692954">
    <property type="component" value="Unassembled WGS sequence"/>
</dbReference>
<dbReference type="FunFam" id="1.20.1050.10:FF:000067">
    <property type="entry name" value="Uncharacterized protein"/>
    <property type="match status" value="1"/>
</dbReference>
<dbReference type="InterPro" id="IPR040079">
    <property type="entry name" value="Glutathione_S-Trfase"/>
</dbReference>
<dbReference type="PROSITE" id="PS50405">
    <property type="entry name" value="GST_CTER"/>
    <property type="match status" value="2"/>
</dbReference>
<dbReference type="InterPro" id="IPR004045">
    <property type="entry name" value="Glutathione_S-Trfase_N"/>
</dbReference>
<name>A0A8S1PAP0_9CILI</name>
<feature type="domain" description="GST C-terminal" evidence="4">
    <location>
        <begin position="322"/>
        <end position="458"/>
    </location>
</feature>
<feature type="domain" description="GST N-terminal" evidence="3">
    <location>
        <begin position="1"/>
        <end position="82"/>
    </location>
</feature>
<dbReference type="Pfam" id="PF02798">
    <property type="entry name" value="GST_N"/>
    <property type="match status" value="2"/>
</dbReference>
<reference evidence="5" key="1">
    <citation type="submission" date="2021-01" db="EMBL/GenBank/DDBJ databases">
        <authorList>
            <consortium name="Genoscope - CEA"/>
            <person name="William W."/>
        </authorList>
    </citation>
    <scope>NUCLEOTIDE SEQUENCE</scope>
</reference>
<accession>A0A8S1PAP0</accession>